<feature type="region of interest" description="Disordered" evidence="1">
    <location>
        <begin position="197"/>
        <end position="269"/>
    </location>
</feature>
<name>A0A6A6ZDT4_9PLEO</name>
<dbReference type="AlphaFoldDB" id="A0A6A6ZDT4"/>
<keyword evidence="3" id="KW-1185">Reference proteome</keyword>
<feature type="compositionally biased region" description="Low complexity" evidence="1">
    <location>
        <begin position="301"/>
        <end position="314"/>
    </location>
</feature>
<dbReference type="EMBL" id="MU006252">
    <property type="protein sequence ID" value="KAF2818445.1"/>
    <property type="molecule type" value="Genomic_DNA"/>
</dbReference>
<feature type="region of interest" description="Disordered" evidence="1">
    <location>
        <begin position="301"/>
        <end position="326"/>
    </location>
</feature>
<reference evidence="2" key="1">
    <citation type="journal article" date="2020" name="Stud. Mycol.">
        <title>101 Dothideomycetes genomes: a test case for predicting lifestyles and emergence of pathogens.</title>
        <authorList>
            <person name="Haridas S."/>
            <person name="Albert R."/>
            <person name="Binder M."/>
            <person name="Bloem J."/>
            <person name="Labutti K."/>
            <person name="Salamov A."/>
            <person name="Andreopoulos B."/>
            <person name="Baker S."/>
            <person name="Barry K."/>
            <person name="Bills G."/>
            <person name="Bluhm B."/>
            <person name="Cannon C."/>
            <person name="Castanera R."/>
            <person name="Culley D."/>
            <person name="Daum C."/>
            <person name="Ezra D."/>
            <person name="Gonzalez J."/>
            <person name="Henrissat B."/>
            <person name="Kuo A."/>
            <person name="Liang C."/>
            <person name="Lipzen A."/>
            <person name="Lutzoni F."/>
            <person name="Magnuson J."/>
            <person name="Mondo S."/>
            <person name="Nolan M."/>
            <person name="Ohm R."/>
            <person name="Pangilinan J."/>
            <person name="Park H.-J."/>
            <person name="Ramirez L."/>
            <person name="Alfaro M."/>
            <person name="Sun H."/>
            <person name="Tritt A."/>
            <person name="Yoshinaga Y."/>
            <person name="Zwiers L.-H."/>
            <person name="Turgeon B."/>
            <person name="Goodwin S."/>
            <person name="Spatafora J."/>
            <person name="Crous P."/>
            <person name="Grigoriev I."/>
        </authorList>
    </citation>
    <scope>NUCLEOTIDE SEQUENCE</scope>
    <source>
        <strain evidence="2">CBS 113818</strain>
    </source>
</reference>
<evidence type="ECO:0000256" key="1">
    <source>
        <dbReference type="SAM" id="MobiDB-lite"/>
    </source>
</evidence>
<feature type="region of interest" description="Disordered" evidence="1">
    <location>
        <begin position="458"/>
        <end position="482"/>
    </location>
</feature>
<evidence type="ECO:0000313" key="3">
    <source>
        <dbReference type="Proteomes" id="UP000799424"/>
    </source>
</evidence>
<dbReference type="OrthoDB" id="3737134at2759"/>
<sequence>MTTDVGKRGIPAMAYPAIYTSSPMSLFLVIKHNHRSAQATLCLSSPVFLQGLEDAQPFILQYDANNLVPGTISLGPTAINLPQTCLTEIARSTTPQICTLSLSLSSCCPVWCPSSASIEPKAGCEAMFHQLAALAKATRLCIVFDYNYLRTENRTLIQQLIAHPEQLSGFPLRYRQGQFRCADASIFEVPEGVNTDVETDAAVKDEPPPPYVEAGSKRPRDVPTSPSSSSSSPIRKRVLFSPPVPYPISPTEKDSTAPPSFQPPCSSPTLTPNLQDAVHAAVSKLLPSVLEALLPTLFTTPSSPSSPMSSQTSNPSPPPPPSLSALGTMLSEHAARRLELKIENICDNMLAHASYQRDTADTEFLEALEDKRLDLIMAKEDCVAELDRVVTDKLHMFREDCTAEEQEVGDRLEQTAITVCDNGKEKMDALISTERDFLRRERGWLNWERKVFERDKGEFESAKENAKSGGLERSARAGSAPA</sequence>
<evidence type="ECO:0000313" key="2">
    <source>
        <dbReference type="EMBL" id="KAF2818445.1"/>
    </source>
</evidence>
<proteinExistence type="predicted"/>
<protein>
    <submittedName>
        <fullName evidence="2">Uncharacterized protein</fullName>
    </submittedName>
</protein>
<accession>A0A6A6ZDT4</accession>
<dbReference type="Proteomes" id="UP000799424">
    <property type="component" value="Unassembled WGS sequence"/>
</dbReference>
<gene>
    <name evidence="2" type="ORF">CC86DRAFT_157593</name>
</gene>
<organism evidence="2 3">
    <name type="scientific">Ophiobolus disseminans</name>
    <dbReference type="NCBI Taxonomy" id="1469910"/>
    <lineage>
        <taxon>Eukaryota</taxon>
        <taxon>Fungi</taxon>
        <taxon>Dikarya</taxon>
        <taxon>Ascomycota</taxon>
        <taxon>Pezizomycotina</taxon>
        <taxon>Dothideomycetes</taxon>
        <taxon>Pleosporomycetidae</taxon>
        <taxon>Pleosporales</taxon>
        <taxon>Pleosporineae</taxon>
        <taxon>Phaeosphaeriaceae</taxon>
        <taxon>Ophiobolus</taxon>
    </lineage>
</organism>